<keyword evidence="2" id="KW-1133">Transmembrane helix</keyword>
<protein>
    <recommendedName>
        <fullName evidence="5">Ankyrin repeat protein</fullName>
    </recommendedName>
</protein>
<proteinExistence type="predicted"/>
<dbReference type="Proteomes" id="UP001323405">
    <property type="component" value="Unassembled WGS sequence"/>
</dbReference>
<evidence type="ECO:0000256" key="1">
    <source>
        <dbReference type="SAM" id="MobiDB-lite"/>
    </source>
</evidence>
<evidence type="ECO:0008006" key="5">
    <source>
        <dbReference type="Google" id="ProtNLM"/>
    </source>
</evidence>
<organism evidence="3 4">
    <name type="scientific">Podospora pseudocomata</name>
    <dbReference type="NCBI Taxonomy" id="2093779"/>
    <lineage>
        <taxon>Eukaryota</taxon>
        <taxon>Fungi</taxon>
        <taxon>Dikarya</taxon>
        <taxon>Ascomycota</taxon>
        <taxon>Pezizomycotina</taxon>
        <taxon>Sordariomycetes</taxon>
        <taxon>Sordariomycetidae</taxon>
        <taxon>Sordariales</taxon>
        <taxon>Podosporaceae</taxon>
        <taxon>Podospora</taxon>
    </lineage>
</organism>
<evidence type="ECO:0000256" key="2">
    <source>
        <dbReference type="SAM" id="Phobius"/>
    </source>
</evidence>
<keyword evidence="4" id="KW-1185">Reference proteome</keyword>
<keyword evidence="2" id="KW-0812">Transmembrane</keyword>
<dbReference type="GeneID" id="87904001"/>
<feature type="transmembrane region" description="Helical" evidence="2">
    <location>
        <begin position="210"/>
        <end position="233"/>
    </location>
</feature>
<keyword evidence="2" id="KW-0472">Membrane</keyword>
<name>A0ABR0G958_9PEZI</name>
<gene>
    <name evidence="3" type="ORF">QC762_0101150</name>
</gene>
<evidence type="ECO:0000313" key="3">
    <source>
        <dbReference type="EMBL" id="KAK4652258.1"/>
    </source>
</evidence>
<accession>A0ABR0G958</accession>
<feature type="region of interest" description="Disordered" evidence="1">
    <location>
        <begin position="312"/>
        <end position="390"/>
    </location>
</feature>
<dbReference type="EMBL" id="JAFFHA010000008">
    <property type="protein sequence ID" value="KAK4652258.1"/>
    <property type="molecule type" value="Genomic_DNA"/>
</dbReference>
<comment type="caution">
    <text evidence="3">The sequence shown here is derived from an EMBL/GenBank/DDBJ whole genome shotgun (WGS) entry which is preliminary data.</text>
</comment>
<evidence type="ECO:0000313" key="4">
    <source>
        <dbReference type="Proteomes" id="UP001323405"/>
    </source>
</evidence>
<feature type="compositionally biased region" description="Acidic residues" evidence="1">
    <location>
        <begin position="381"/>
        <end position="390"/>
    </location>
</feature>
<feature type="transmembrane region" description="Helical" evidence="2">
    <location>
        <begin position="253"/>
        <end position="275"/>
    </location>
</feature>
<sequence length="390" mass="43699">MPPRWDGESKETLFEIVSRCLPLHAWSTPHALVQQILLQCLRLPDEFEQSGLGYHILDIFESWIAKQENEEVGLFKDFRQFVEDHDTDRENHGLDHESLKIGGEVQIIYELKDVLGELAILKQLFTNQKEIAERYHSTCPQGDGSISYETFIQQSRIRAFIDRVDRLEANATRVLAAVDHLVSVKQAQGSFIVSKLANIEAVKSRQLNNYVLLLTAVTIVFTPLAFMLALFAISIEGFPHDDTGEPFYRSSWITGRLFAGELVSLFAISLGFLAIKNANKRDEENLKQRLSRENSIVLAVRGILEGLRQMVHPSPARSAQDAQGDQNTNNGVAQTDEVPLADNNGGGTEATGEVPPARESPPQLRQRGAWRPLRGGQQGEPDLELQEVPR</sequence>
<feature type="compositionally biased region" description="Polar residues" evidence="1">
    <location>
        <begin position="320"/>
        <end position="333"/>
    </location>
</feature>
<reference evidence="3 4" key="1">
    <citation type="journal article" date="2023" name="bioRxiv">
        <title>High-quality genome assemblies of four members of thePodospora anserinaspecies complex.</title>
        <authorList>
            <person name="Ament-Velasquez S.L."/>
            <person name="Vogan A.A."/>
            <person name="Wallerman O."/>
            <person name="Hartmann F."/>
            <person name="Gautier V."/>
            <person name="Silar P."/>
            <person name="Giraud T."/>
            <person name="Johannesson H."/>
        </authorList>
    </citation>
    <scope>NUCLEOTIDE SEQUENCE [LARGE SCALE GENOMIC DNA]</scope>
    <source>
        <strain evidence="3 4">CBS 415.72m</strain>
    </source>
</reference>
<dbReference type="RefSeq" id="XP_062741233.1">
    <property type="nucleotide sequence ID" value="XM_062884207.1"/>
</dbReference>
<dbReference type="Gene3D" id="1.20.58.340">
    <property type="entry name" value="Magnesium transport protein CorA, transmembrane region"/>
    <property type="match status" value="1"/>
</dbReference>